<dbReference type="AlphaFoldDB" id="A0A167JI48"/>
<dbReference type="RefSeq" id="XP_018284058.1">
    <property type="nucleotide sequence ID" value="XM_018442898.1"/>
</dbReference>
<sequence length="976" mass="112056">MHVEFICEQLGPKTPYKVIEEKTLVSSSKADIQPKTHIHVTFAIIRHRLFPLLVLRNILKFHPNKSLDKYNSFLSKKRTRSSEALSTSVAVDLENDIEMNNGFIELEIVMEKPRDYYGSGSTDEETKYENNPRLTDSQVDAILLQERTKENEVETSETDNNTLNCTARIFDFRKNHQEDHVYNGDALGGCETTGKRLDFPKPDAVINFYLRAKNEVPVFKTSPVEDTNRKSKVHEFSINKPSEYIKHILAIPGKTSQLSALPDFTENQRLNPNQGNKWKEDPLIQHSMLTFEESDYWVGNVVEVQGCSNRFLLEKFFTENGSSYANAFQVYGGHGPFLNHPDDAYFWSCGNSTNFAVFVPKYKMEVNKFLSIVQKDSGSGSFFGFGFPVSSCYTEIIDRALVGVKFRLWSNTSNIEDFKRIIAGTSDLMKVVICQLNMYSDDTSGNDSKQYNAYDNYLLYFAAMALEERNKRENTLFVCTSNHILNAVEMLPPIADDLVVSEKGIEMYSEDLGEYVSLVTPLLLFMGDNPSQSQPAMHKGTSSKCLCRRCIFPSPRLVRKHITGALRFFPVDHFSWPHRSKNFLSAFASSDNQSDVYKCSHSFGYIKNGSEEFFRLKAFDQTKDMPFEILHMIPLGFIECLFIFLWKQPVLTAVQKDSLQREMASYRSCKSYNRTFRNQLCHSGSFVGRDFKQLIQILSAFHAVARLSSLVYMRAIHVGFDYYLMQIRSAVDEVTKVLRALDLFILTTKDKLKQQDFSFKPKLHLLHQNGEQFNKFICEHLFKTNRQATSRDVTKKFAKQFMCRHLCNGGSYIVEKRVGNGTRPVRYVPSEFIKCAPIDFPAFNLHFFGSRANSDNSGSSIPNLRDTLAGVFQENGRWFLGQVSIEALRDERNRLVRKTFMMQEYQMIPSVNANTVYSRNVVTDPYGNIEFDENEVVVIQAVDIHVTRVPDSSRRLLNVPKFGMFWWMLVNISNID</sequence>
<organism evidence="1 2">
    <name type="scientific">Phycomyces blakesleeanus (strain ATCC 8743b / DSM 1359 / FGSC 10004 / NBRC 33097 / NRRL 1555)</name>
    <dbReference type="NCBI Taxonomy" id="763407"/>
    <lineage>
        <taxon>Eukaryota</taxon>
        <taxon>Fungi</taxon>
        <taxon>Fungi incertae sedis</taxon>
        <taxon>Mucoromycota</taxon>
        <taxon>Mucoromycotina</taxon>
        <taxon>Mucoromycetes</taxon>
        <taxon>Mucorales</taxon>
        <taxon>Phycomycetaceae</taxon>
        <taxon>Phycomyces</taxon>
    </lineage>
</organism>
<dbReference type="VEuPathDB" id="FungiDB:PHYBLDRAFT_73686"/>
<dbReference type="STRING" id="763407.A0A167JI48"/>
<keyword evidence="2" id="KW-1185">Reference proteome</keyword>
<protein>
    <submittedName>
        <fullName evidence="1">Uncharacterized protein</fullName>
    </submittedName>
</protein>
<reference evidence="2" key="1">
    <citation type="submission" date="2015-06" db="EMBL/GenBank/DDBJ databases">
        <title>Expansion of signal transduction pathways in fungi by whole-genome duplication.</title>
        <authorList>
            <consortium name="DOE Joint Genome Institute"/>
            <person name="Corrochano L.M."/>
            <person name="Kuo A."/>
            <person name="Marcet-Houben M."/>
            <person name="Polaino S."/>
            <person name="Salamov A."/>
            <person name="Villalobos J.M."/>
            <person name="Alvarez M.I."/>
            <person name="Avalos J."/>
            <person name="Benito E.P."/>
            <person name="Benoit I."/>
            <person name="Burger G."/>
            <person name="Camino L.P."/>
            <person name="Canovas D."/>
            <person name="Cerda-Olmedo E."/>
            <person name="Cheng J.-F."/>
            <person name="Dominguez A."/>
            <person name="Elias M."/>
            <person name="Eslava A.P."/>
            <person name="Glaser F."/>
            <person name="Grimwood J."/>
            <person name="Gutierrez G."/>
            <person name="Heitman J."/>
            <person name="Henrissat B."/>
            <person name="Iturriaga E.A."/>
            <person name="Lang B.F."/>
            <person name="Lavin J.L."/>
            <person name="Lee S."/>
            <person name="Li W."/>
            <person name="Lindquist E."/>
            <person name="Lopez-Garcia S."/>
            <person name="Luque E.M."/>
            <person name="Marcos A.T."/>
            <person name="Martin J."/>
            <person name="McCluskey K."/>
            <person name="Medina H.R."/>
            <person name="Miralles-Duran A."/>
            <person name="Miyazaki A."/>
            <person name="Munoz-Torres E."/>
            <person name="Oguiza J.A."/>
            <person name="Ohm R."/>
            <person name="Olmedo M."/>
            <person name="Orejas M."/>
            <person name="Ortiz-Castellanos L."/>
            <person name="Pisabarro A.G."/>
            <person name="Rodriguez-Romero J."/>
            <person name="Ruiz-Herrera J."/>
            <person name="Ruiz-Vazquez R."/>
            <person name="Sanz C."/>
            <person name="Schackwitz W."/>
            <person name="Schmutz J."/>
            <person name="Shahriari M."/>
            <person name="Shelest E."/>
            <person name="Silva-Franco F."/>
            <person name="Soanes D."/>
            <person name="Syed K."/>
            <person name="Tagua V.G."/>
            <person name="Talbot N.J."/>
            <person name="Thon M."/>
            <person name="De vries R.P."/>
            <person name="Wiebenga A."/>
            <person name="Yadav J.S."/>
            <person name="Braun E.L."/>
            <person name="Baker S."/>
            <person name="Garre V."/>
            <person name="Horwitz B."/>
            <person name="Torres-Martinez S."/>
            <person name="Idnurm A."/>
            <person name="Herrera-Estrella A."/>
            <person name="Gabaldon T."/>
            <person name="Grigoriev I.V."/>
        </authorList>
    </citation>
    <scope>NUCLEOTIDE SEQUENCE [LARGE SCALE GENOMIC DNA]</scope>
    <source>
        <strain evidence="2">NRRL 1555(-)</strain>
    </source>
</reference>
<dbReference type="EMBL" id="KV441006">
    <property type="protein sequence ID" value="OAD66018.1"/>
    <property type="molecule type" value="Genomic_DNA"/>
</dbReference>
<dbReference type="GeneID" id="29003804"/>
<evidence type="ECO:0000313" key="2">
    <source>
        <dbReference type="Proteomes" id="UP000077315"/>
    </source>
</evidence>
<gene>
    <name evidence="1" type="ORF">PHYBLDRAFT_73686</name>
</gene>
<dbReference type="OrthoDB" id="2506088at2759"/>
<dbReference type="Proteomes" id="UP000077315">
    <property type="component" value="Unassembled WGS sequence"/>
</dbReference>
<dbReference type="InParanoid" id="A0A167JI48"/>
<accession>A0A167JI48</accession>
<proteinExistence type="predicted"/>
<name>A0A167JI48_PHYB8</name>
<evidence type="ECO:0000313" key="1">
    <source>
        <dbReference type="EMBL" id="OAD66018.1"/>
    </source>
</evidence>